<name>A0A507EJB0_9FUNG</name>
<feature type="transmembrane region" description="Helical" evidence="1">
    <location>
        <begin position="26"/>
        <end position="48"/>
    </location>
</feature>
<sequence length="494" mass="56085">MFDTNADSFTTLEHTFVLDSLSCWRAIYPSHIAFAYITGISGIICMVTRLHARLYFLHSWFGKVYIIAMLWATGTPLVIHTKGLPTGVIYSFIWVLVGLTLGWFAITLHMKRVFKGEKWYTGRNRFLNACSEMCTLKAFHGCIMFVSWINIAGRIFVTPLTNDFECSTYPAYKNVKSKIFDYKNGTGIQLVPTHDPNYGRAPWANGEQRWAAIMSIGPYVGAFLTIQMFEADSSLTLEYTFVYDSLSCSRDFYWWHIVFAYITAISGFLCMVTRIHPRTRFLHSWLGKLYIIAMLWATATSIVIHNKGLPTGVIYSFLWVMLGLTAGWIAITLHMKGVFKRRQAVYQGSNSFMKALREMLTLKAFHGCVMFVSWINIAGRIFVTPLRSDFECYSQPAFKRISSKHYNYTAGSPIEFVPARDPNYLRAPWANSEQRWAALLSAGPLVAAFVFGLVYLWVSQSRGGGKKEIEVEVDGRVADVEDPNFIVSTPSRSA</sequence>
<feature type="transmembrane region" description="Helical" evidence="1">
    <location>
        <begin position="285"/>
        <end position="304"/>
    </location>
</feature>
<evidence type="ECO:0000256" key="1">
    <source>
        <dbReference type="SAM" id="Phobius"/>
    </source>
</evidence>
<proteinExistence type="predicted"/>
<gene>
    <name evidence="2" type="ORF">CcCBS67573_g08554</name>
</gene>
<keyword evidence="1" id="KW-0812">Transmembrane</keyword>
<feature type="transmembrane region" description="Helical" evidence="1">
    <location>
        <begin position="87"/>
        <end position="108"/>
    </location>
</feature>
<dbReference type="Proteomes" id="UP000320333">
    <property type="component" value="Unassembled WGS sequence"/>
</dbReference>
<feature type="transmembrane region" description="Helical" evidence="1">
    <location>
        <begin position="360"/>
        <end position="383"/>
    </location>
</feature>
<feature type="transmembrane region" description="Helical" evidence="1">
    <location>
        <begin position="60"/>
        <end position="81"/>
    </location>
</feature>
<feature type="transmembrane region" description="Helical" evidence="1">
    <location>
        <begin position="436"/>
        <end position="458"/>
    </location>
</feature>
<evidence type="ECO:0000313" key="2">
    <source>
        <dbReference type="EMBL" id="TPX63892.1"/>
    </source>
</evidence>
<feature type="transmembrane region" description="Helical" evidence="1">
    <location>
        <begin position="210"/>
        <end position="229"/>
    </location>
</feature>
<feature type="transmembrane region" description="Helical" evidence="1">
    <location>
        <begin position="253"/>
        <end position="273"/>
    </location>
</feature>
<dbReference type="EMBL" id="QEAP01000577">
    <property type="protein sequence ID" value="TPX63892.1"/>
    <property type="molecule type" value="Genomic_DNA"/>
</dbReference>
<keyword evidence="3" id="KW-1185">Reference proteome</keyword>
<keyword evidence="1" id="KW-0472">Membrane</keyword>
<dbReference type="OrthoDB" id="530688at2759"/>
<keyword evidence="1" id="KW-1133">Transmembrane helix</keyword>
<evidence type="ECO:0008006" key="4">
    <source>
        <dbReference type="Google" id="ProtNLM"/>
    </source>
</evidence>
<protein>
    <recommendedName>
        <fullName evidence="4">Cytochrome b561 domain-containing protein</fullName>
    </recommendedName>
</protein>
<comment type="caution">
    <text evidence="2">The sequence shown here is derived from an EMBL/GenBank/DDBJ whole genome shotgun (WGS) entry which is preliminary data.</text>
</comment>
<dbReference type="AlphaFoldDB" id="A0A507EJB0"/>
<reference evidence="2 3" key="1">
    <citation type="journal article" date="2019" name="Sci. Rep.">
        <title>Comparative genomics of chytrid fungi reveal insights into the obligate biotrophic and pathogenic lifestyle of Synchytrium endobioticum.</title>
        <authorList>
            <person name="van de Vossenberg B.T.L.H."/>
            <person name="Warris S."/>
            <person name="Nguyen H.D.T."/>
            <person name="van Gent-Pelzer M.P.E."/>
            <person name="Joly D.L."/>
            <person name="van de Geest H.C."/>
            <person name="Bonants P.J.M."/>
            <person name="Smith D.S."/>
            <person name="Levesque C.A."/>
            <person name="van der Lee T.A.J."/>
        </authorList>
    </citation>
    <scope>NUCLEOTIDE SEQUENCE [LARGE SCALE GENOMIC DNA]</scope>
    <source>
        <strain evidence="2 3">CBS 675.73</strain>
    </source>
</reference>
<feature type="transmembrane region" description="Helical" evidence="1">
    <location>
        <begin position="316"/>
        <end position="339"/>
    </location>
</feature>
<accession>A0A507EJB0</accession>
<evidence type="ECO:0000313" key="3">
    <source>
        <dbReference type="Proteomes" id="UP000320333"/>
    </source>
</evidence>
<organism evidence="2 3">
    <name type="scientific">Chytriomyces confervae</name>
    <dbReference type="NCBI Taxonomy" id="246404"/>
    <lineage>
        <taxon>Eukaryota</taxon>
        <taxon>Fungi</taxon>
        <taxon>Fungi incertae sedis</taxon>
        <taxon>Chytridiomycota</taxon>
        <taxon>Chytridiomycota incertae sedis</taxon>
        <taxon>Chytridiomycetes</taxon>
        <taxon>Chytridiales</taxon>
        <taxon>Chytriomycetaceae</taxon>
        <taxon>Chytriomyces</taxon>
    </lineage>
</organism>